<gene>
    <name evidence="1" type="ORF">BofuT4_uP061150.1</name>
</gene>
<dbReference type="HOGENOM" id="CLU_2558021_0_0_1"/>
<reference evidence="2" key="1">
    <citation type="journal article" date="2011" name="PLoS Genet.">
        <title>Genomic analysis of the necrotrophic fungal pathogens Sclerotinia sclerotiorum and Botrytis cinerea.</title>
        <authorList>
            <person name="Amselem J."/>
            <person name="Cuomo C.A."/>
            <person name="van Kan J.A."/>
            <person name="Viaud M."/>
            <person name="Benito E.P."/>
            <person name="Couloux A."/>
            <person name="Coutinho P.M."/>
            <person name="de Vries R.P."/>
            <person name="Dyer P.S."/>
            <person name="Fillinger S."/>
            <person name="Fournier E."/>
            <person name="Gout L."/>
            <person name="Hahn M."/>
            <person name="Kohn L."/>
            <person name="Lapalu N."/>
            <person name="Plummer K.M."/>
            <person name="Pradier J.M."/>
            <person name="Quevillon E."/>
            <person name="Sharon A."/>
            <person name="Simon A."/>
            <person name="ten Have A."/>
            <person name="Tudzynski B."/>
            <person name="Tudzynski P."/>
            <person name="Wincker P."/>
            <person name="Andrew M."/>
            <person name="Anthouard V."/>
            <person name="Beever R.E."/>
            <person name="Beffa R."/>
            <person name="Benoit I."/>
            <person name="Bouzid O."/>
            <person name="Brault B."/>
            <person name="Chen Z."/>
            <person name="Choquer M."/>
            <person name="Collemare J."/>
            <person name="Cotton P."/>
            <person name="Danchin E.G."/>
            <person name="Da Silva C."/>
            <person name="Gautier A."/>
            <person name="Giraud C."/>
            <person name="Giraud T."/>
            <person name="Gonzalez C."/>
            <person name="Grossetete S."/>
            <person name="Guldener U."/>
            <person name="Henrissat B."/>
            <person name="Howlett B.J."/>
            <person name="Kodira C."/>
            <person name="Kretschmer M."/>
            <person name="Lappartient A."/>
            <person name="Leroch M."/>
            <person name="Levis C."/>
            <person name="Mauceli E."/>
            <person name="Neuveglise C."/>
            <person name="Oeser B."/>
            <person name="Pearson M."/>
            <person name="Poulain J."/>
            <person name="Poussereau N."/>
            <person name="Quesneville H."/>
            <person name="Rascle C."/>
            <person name="Schumacher J."/>
            <person name="Segurens B."/>
            <person name="Sexton A."/>
            <person name="Silva E."/>
            <person name="Sirven C."/>
            <person name="Soanes D.M."/>
            <person name="Talbot N.J."/>
            <person name="Templeton M."/>
            <person name="Yandava C."/>
            <person name="Yarden O."/>
            <person name="Zeng Q."/>
            <person name="Rollins J.A."/>
            <person name="Lebrun M.H."/>
            <person name="Dickman M."/>
        </authorList>
    </citation>
    <scope>NUCLEOTIDE SEQUENCE [LARGE SCALE GENOMIC DNA]</scope>
    <source>
        <strain evidence="2">T4</strain>
    </source>
</reference>
<name>G2XTT5_BOTF4</name>
<dbReference type="Proteomes" id="UP000008177">
    <property type="component" value="Unplaced contigs"/>
</dbReference>
<organism evidence="1 2">
    <name type="scientific">Botryotinia fuckeliana (strain T4)</name>
    <name type="common">Noble rot fungus</name>
    <name type="synonym">Botrytis cinerea</name>
    <dbReference type="NCBI Taxonomy" id="999810"/>
    <lineage>
        <taxon>Eukaryota</taxon>
        <taxon>Fungi</taxon>
        <taxon>Dikarya</taxon>
        <taxon>Ascomycota</taxon>
        <taxon>Pezizomycotina</taxon>
        <taxon>Leotiomycetes</taxon>
        <taxon>Helotiales</taxon>
        <taxon>Sclerotiniaceae</taxon>
        <taxon>Botrytis</taxon>
    </lineage>
</organism>
<evidence type="ECO:0000313" key="1">
    <source>
        <dbReference type="EMBL" id="CCD43905.1"/>
    </source>
</evidence>
<proteinExistence type="predicted"/>
<protein>
    <submittedName>
        <fullName evidence="1">Uncharacterized protein</fullName>
    </submittedName>
</protein>
<accession>G2XTT5</accession>
<sequence>MATLPCDGALKDPPNIHTSVRRRLELMQLILLPLTGALVQTKCGNIVWPSQRTTTGSNVSTWVKIAARSKITEVRHFKVLVQ</sequence>
<dbReference type="InParanoid" id="G2XTT5"/>
<dbReference type="AlphaFoldDB" id="G2XTT5"/>
<evidence type="ECO:0000313" key="2">
    <source>
        <dbReference type="Proteomes" id="UP000008177"/>
    </source>
</evidence>
<dbReference type="EMBL" id="FQ790267">
    <property type="protein sequence ID" value="CCD43905.1"/>
    <property type="molecule type" value="Genomic_DNA"/>
</dbReference>